<name>A0AAN4XED9_MYCPM</name>
<dbReference type="HAMAP" id="MF_00374">
    <property type="entry name" value="Ribosomal_uL29"/>
    <property type="match status" value="1"/>
</dbReference>
<protein>
    <recommendedName>
        <fullName evidence="4 5">Large ribosomal subunit protein uL29</fullName>
    </recommendedName>
</protein>
<dbReference type="PANTHER" id="PTHR10916:SF0">
    <property type="entry name" value="LARGE RIBOSOMAL SUBUNIT PROTEIN UL29C"/>
    <property type="match status" value="1"/>
</dbReference>
<gene>
    <name evidence="5 6" type="primary">rpmC</name>
    <name evidence="6" type="ORF">NCTC10119_00593</name>
</gene>
<evidence type="ECO:0000313" key="6">
    <source>
        <dbReference type="EMBL" id="VEU57320.1"/>
    </source>
</evidence>
<dbReference type="Gene3D" id="1.10.287.310">
    <property type="match status" value="1"/>
</dbReference>
<dbReference type="Pfam" id="PF00831">
    <property type="entry name" value="Ribosomal_L29"/>
    <property type="match status" value="1"/>
</dbReference>
<dbReference type="EMBL" id="LR214945">
    <property type="protein sequence ID" value="VEU57320.1"/>
    <property type="molecule type" value="Genomic_DNA"/>
</dbReference>
<dbReference type="GO" id="GO:0003735">
    <property type="term" value="F:structural constituent of ribosome"/>
    <property type="evidence" value="ECO:0007669"/>
    <property type="project" value="InterPro"/>
</dbReference>
<dbReference type="SUPFAM" id="SSF46561">
    <property type="entry name" value="Ribosomal protein L29 (L29p)"/>
    <property type="match status" value="1"/>
</dbReference>
<keyword evidence="3 5" id="KW-0687">Ribonucleoprotein</keyword>
<evidence type="ECO:0000256" key="3">
    <source>
        <dbReference type="ARBA" id="ARBA00023274"/>
    </source>
</evidence>
<dbReference type="Proteomes" id="UP000289557">
    <property type="component" value="Chromosome"/>
</dbReference>
<dbReference type="GO" id="GO:0006412">
    <property type="term" value="P:translation"/>
    <property type="evidence" value="ECO:0007669"/>
    <property type="project" value="UniProtKB-UniRule"/>
</dbReference>
<dbReference type="SMR" id="A0AAN4XED9"/>
<dbReference type="NCBIfam" id="TIGR00012">
    <property type="entry name" value="L29"/>
    <property type="match status" value="1"/>
</dbReference>
<keyword evidence="2 5" id="KW-0689">Ribosomal protein</keyword>
<dbReference type="InterPro" id="IPR050063">
    <property type="entry name" value="Ribosomal_protein_uL29"/>
</dbReference>
<organism evidence="6 7">
    <name type="scientific">Mycoplasmoides pneumoniae</name>
    <name type="common">Mycoplasma pneumoniae</name>
    <dbReference type="NCBI Taxonomy" id="2104"/>
    <lineage>
        <taxon>Bacteria</taxon>
        <taxon>Bacillati</taxon>
        <taxon>Mycoplasmatota</taxon>
        <taxon>Mycoplasmoidales</taxon>
        <taxon>Mycoplasmoidaceae</taxon>
        <taxon>Mycoplasmoides</taxon>
    </lineage>
</organism>
<dbReference type="InterPro" id="IPR001854">
    <property type="entry name" value="Ribosomal_uL29"/>
</dbReference>
<dbReference type="PANTHER" id="PTHR10916">
    <property type="entry name" value="60S RIBOSOMAL PROTEIN L35/50S RIBOSOMAL PROTEIN L29"/>
    <property type="match status" value="1"/>
</dbReference>
<evidence type="ECO:0000256" key="1">
    <source>
        <dbReference type="ARBA" id="ARBA00009254"/>
    </source>
</evidence>
<evidence type="ECO:0000256" key="2">
    <source>
        <dbReference type="ARBA" id="ARBA00022980"/>
    </source>
</evidence>
<dbReference type="RefSeq" id="WP_010874530.1">
    <property type="nucleotide sequence ID" value="NZ_AP017318.1"/>
</dbReference>
<evidence type="ECO:0000256" key="5">
    <source>
        <dbReference type="HAMAP-Rule" id="MF_00374"/>
    </source>
</evidence>
<dbReference type="PROSITE" id="PS00579">
    <property type="entry name" value="RIBOSOMAL_L29"/>
    <property type="match status" value="1"/>
</dbReference>
<reference evidence="6 7" key="1">
    <citation type="submission" date="2019-01" db="EMBL/GenBank/DDBJ databases">
        <authorList>
            <consortium name="Pathogen Informatics"/>
        </authorList>
    </citation>
    <scope>NUCLEOTIDE SEQUENCE [LARGE SCALE GENOMIC DNA]</scope>
    <source>
        <strain evidence="6 7">NCTC10119</strain>
    </source>
</reference>
<dbReference type="GeneID" id="66609179"/>
<dbReference type="InterPro" id="IPR036049">
    <property type="entry name" value="Ribosomal_uL29_sf"/>
</dbReference>
<evidence type="ECO:0000256" key="4">
    <source>
        <dbReference type="ARBA" id="ARBA00035204"/>
    </source>
</evidence>
<dbReference type="CDD" id="cd00427">
    <property type="entry name" value="Ribosomal_L29_HIP"/>
    <property type="match status" value="1"/>
</dbReference>
<sequence>MTVAKELRQKSSEELVKLVIKLKGELLEYRFKLAHGELDKPHLINQTRRLLATILTILTERKLNWQEEQAKYKLLTKKTNEAAVNAWKQHLEANKAKLLKSRAKREDASKK</sequence>
<evidence type="ECO:0000313" key="7">
    <source>
        <dbReference type="Proteomes" id="UP000289557"/>
    </source>
</evidence>
<proteinExistence type="inferred from homology"/>
<comment type="similarity">
    <text evidence="1 5">Belongs to the universal ribosomal protein uL29 family.</text>
</comment>
<accession>A0AAN4XED9</accession>
<dbReference type="GO" id="GO:0022625">
    <property type="term" value="C:cytosolic large ribosomal subunit"/>
    <property type="evidence" value="ECO:0007669"/>
    <property type="project" value="TreeGrafter"/>
</dbReference>
<dbReference type="InterPro" id="IPR018254">
    <property type="entry name" value="Ribosomal_uL29_CS"/>
</dbReference>
<dbReference type="AlphaFoldDB" id="A0AAN4XED9"/>